<comment type="catalytic activity">
    <reaction evidence="1">
        <text>2 (2E,6E,10E)-geranylgeranyl diphosphate = 15-cis-phytoene + 2 diphosphate</text>
        <dbReference type="Rhea" id="RHEA:34475"/>
        <dbReference type="ChEBI" id="CHEBI:27787"/>
        <dbReference type="ChEBI" id="CHEBI:33019"/>
        <dbReference type="ChEBI" id="CHEBI:58756"/>
        <dbReference type="EC" id="2.5.1.32"/>
    </reaction>
</comment>
<keyword evidence="4" id="KW-0125">Carotenoid biosynthesis</keyword>
<proteinExistence type="predicted"/>
<dbReference type="EC" id="2.5.1.32" evidence="2"/>
<protein>
    <recommendedName>
        <fullName evidence="2">15-cis-phytoene synthase</fullName>
        <ecNumber evidence="2">2.5.1.32</ecNumber>
    </recommendedName>
</protein>
<name>A0A9W7F6N7_9STRA</name>
<dbReference type="PANTHER" id="PTHR31480">
    <property type="entry name" value="BIFUNCTIONAL LYCOPENE CYCLASE/PHYTOENE SYNTHASE"/>
    <property type="match status" value="1"/>
</dbReference>
<dbReference type="SUPFAM" id="SSF48576">
    <property type="entry name" value="Terpenoid synthases"/>
    <property type="match status" value="1"/>
</dbReference>
<dbReference type="Proteomes" id="UP001165160">
    <property type="component" value="Unassembled WGS sequence"/>
</dbReference>
<evidence type="ECO:0000313" key="7">
    <source>
        <dbReference type="EMBL" id="GMI05304.1"/>
    </source>
</evidence>
<evidence type="ECO:0000313" key="8">
    <source>
        <dbReference type="Proteomes" id="UP001165160"/>
    </source>
</evidence>
<dbReference type="GO" id="GO:0051996">
    <property type="term" value="F:squalene synthase [NAD(P)H] activity"/>
    <property type="evidence" value="ECO:0007669"/>
    <property type="project" value="InterPro"/>
</dbReference>
<dbReference type="AlphaFoldDB" id="A0A9W7F6N7"/>
<keyword evidence="3" id="KW-0808">Transferase</keyword>
<evidence type="ECO:0000256" key="4">
    <source>
        <dbReference type="ARBA" id="ARBA00022746"/>
    </source>
</evidence>
<dbReference type="EMBL" id="BRXX01000329">
    <property type="protein sequence ID" value="GMI05304.1"/>
    <property type="molecule type" value="Genomic_DNA"/>
</dbReference>
<dbReference type="PROSITE" id="PS01045">
    <property type="entry name" value="SQUALEN_PHYTOEN_SYN_2"/>
    <property type="match status" value="1"/>
</dbReference>
<evidence type="ECO:0000256" key="6">
    <source>
        <dbReference type="SAM" id="SignalP"/>
    </source>
</evidence>
<accession>A0A9W7F6N7</accession>
<dbReference type="GO" id="GO:0004311">
    <property type="term" value="F:geranylgeranyl diphosphate synthase activity"/>
    <property type="evidence" value="ECO:0007669"/>
    <property type="project" value="InterPro"/>
</dbReference>
<dbReference type="Pfam" id="PF00494">
    <property type="entry name" value="SQS_PSY"/>
    <property type="match status" value="1"/>
</dbReference>
<dbReference type="GO" id="GO:0016117">
    <property type="term" value="P:carotenoid biosynthetic process"/>
    <property type="evidence" value="ECO:0007669"/>
    <property type="project" value="UniProtKB-KW"/>
</dbReference>
<keyword evidence="6" id="KW-0732">Signal</keyword>
<keyword evidence="8" id="KW-1185">Reference proteome</keyword>
<feature type="chain" id="PRO_5040872406" description="15-cis-phytoene synthase" evidence="6">
    <location>
        <begin position="16"/>
        <end position="504"/>
    </location>
</feature>
<dbReference type="InterPro" id="IPR033904">
    <property type="entry name" value="Trans_IPPS_HH"/>
</dbReference>
<evidence type="ECO:0000256" key="5">
    <source>
        <dbReference type="SAM" id="MobiDB-lite"/>
    </source>
</evidence>
<dbReference type="InterPro" id="IPR019845">
    <property type="entry name" value="Squalene/phytoene_synthase_CS"/>
</dbReference>
<dbReference type="SFLD" id="SFLDG01018">
    <property type="entry name" value="Squalene/Phytoene_Synthase_Lik"/>
    <property type="match status" value="1"/>
</dbReference>
<organism evidence="7 8">
    <name type="scientific">Triparma verrucosa</name>
    <dbReference type="NCBI Taxonomy" id="1606542"/>
    <lineage>
        <taxon>Eukaryota</taxon>
        <taxon>Sar</taxon>
        <taxon>Stramenopiles</taxon>
        <taxon>Ochrophyta</taxon>
        <taxon>Bolidophyceae</taxon>
        <taxon>Parmales</taxon>
        <taxon>Triparmaceae</taxon>
        <taxon>Triparma</taxon>
    </lineage>
</organism>
<dbReference type="Gene3D" id="1.10.600.10">
    <property type="entry name" value="Farnesyl Diphosphate Synthase"/>
    <property type="match status" value="1"/>
</dbReference>
<dbReference type="InterPro" id="IPR008949">
    <property type="entry name" value="Isoprenoid_synthase_dom_sf"/>
</dbReference>
<evidence type="ECO:0000256" key="1">
    <source>
        <dbReference type="ARBA" id="ARBA00001805"/>
    </source>
</evidence>
<dbReference type="SFLD" id="SFLDS00005">
    <property type="entry name" value="Isoprenoid_Synthase_Type_I"/>
    <property type="match status" value="1"/>
</dbReference>
<sequence length="504" mass="55960">MKLLQLVLTIIYVNGFNLSPTFTTCKHTTSTSTSNKHVDSRLYSSPPSGAMSPPPKPSSPTASSPPSASSPSSPTHSSGRTAADISHELSLGTSLTSPSSSLPTIDFSGVSTSGSSKAESALNSAKLKYKKSVTPYVQNTRIMGINDDVVSAVGREVGSTLPPSLVSELGSYIRSQSSLFPTKKATHNPSLSETYSANLRKIYVESGDITSAFAKTFHLGTTLMPQSSREAIWAIYVWCRRTDEIVDAPRTPDDNTMLQDLSEWSERLERLWYDGVVVDPLDLALLDVRCKYQELSIEPFEDMIKGMLMDIPDLGQDRYSSFEELHLYCYRVAGTVGLMSTPIFGVGEEYNVEEAKEPALSLGVAFQITNILRDVGEDADRGRIYIPKEDMDRFGVTEEQIFGKVLDDNYVEMMKFQIERARAYYVKARRGVRMLSPEARLPVQASLDCYSEILTKIEENGYDNLGKRAYLSKEEKLMTLPASWYRTQDISQLLPLWGDEKVIM</sequence>
<dbReference type="CDD" id="cd00683">
    <property type="entry name" value="Trans_IPPS_HH"/>
    <property type="match status" value="1"/>
</dbReference>
<dbReference type="SFLD" id="SFLDG01212">
    <property type="entry name" value="Phytoene_synthase_like"/>
    <property type="match status" value="1"/>
</dbReference>
<feature type="region of interest" description="Disordered" evidence="5">
    <location>
        <begin position="26"/>
        <end position="82"/>
    </location>
</feature>
<reference evidence="8" key="1">
    <citation type="journal article" date="2023" name="Commun. Biol.">
        <title>Genome analysis of Parmales, the sister group of diatoms, reveals the evolutionary specialization of diatoms from phago-mixotrophs to photoautotrophs.</title>
        <authorList>
            <person name="Ban H."/>
            <person name="Sato S."/>
            <person name="Yoshikawa S."/>
            <person name="Yamada K."/>
            <person name="Nakamura Y."/>
            <person name="Ichinomiya M."/>
            <person name="Sato N."/>
            <person name="Blanc-Mathieu R."/>
            <person name="Endo H."/>
            <person name="Kuwata A."/>
            <person name="Ogata H."/>
        </authorList>
    </citation>
    <scope>NUCLEOTIDE SEQUENCE [LARGE SCALE GENOMIC DNA]</scope>
    <source>
        <strain evidence="8">NIES 3699</strain>
    </source>
</reference>
<feature type="compositionally biased region" description="Low complexity" evidence="5">
    <location>
        <begin position="59"/>
        <end position="78"/>
    </location>
</feature>
<feature type="signal peptide" evidence="6">
    <location>
        <begin position="1"/>
        <end position="15"/>
    </location>
</feature>
<evidence type="ECO:0000256" key="3">
    <source>
        <dbReference type="ARBA" id="ARBA00022679"/>
    </source>
</evidence>
<dbReference type="PROSITE" id="PS01044">
    <property type="entry name" value="SQUALEN_PHYTOEN_SYN_1"/>
    <property type="match status" value="1"/>
</dbReference>
<dbReference type="InterPro" id="IPR044843">
    <property type="entry name" value="Trans_IPPS_bact-type"/>
</dbReference>
<gene>
    <name evidence="7" type="ORF">TrVE_jg1156</name>
</gene>
<dbReference type="InterPro" id="IPR002060">
    <property type="entry name" value="Squ/phyt_synthse"/>
</dbReference>
<evidence type="ECO:0000256" key="2">
    <source>
        <dbReference type="ARBA" id="ARBA00012396"/>
    </source>
</evidence>
<comment type="caution">
    <text evidence="7">The sequence shown here is derived from an EMBL/GenBank/DDBJ whole genome shotgun (WGS) entry which is preliminary data.</text>
</comment>